<keyword evidence="2" id="KW-0812">Transmembrane</keyword>
<comment type="caution">
    <text evidence="3">The sequence shown here is derived from an EMBL/GenBank/DDBJ whole genome shotgun (WGS) entry which is preliminary data.</text>
</comment>
<feature type="transmembrane region" description="Helical" evidence="2">
    <location>
        <begin position="42"/>
        <end position="63"/>
    </location>
</feature>
<dbReference type="InterPro" id="IPR021855">
    <property type="entry name" value="PAM68-like"/>
</dbReference>
<evidence type="ECO:0000256" key="2">
    <source>
        <dbReference type="SAM" id="Phobius"/>
    </source>
</evidence>
<dbReference type="OrthoDB" id="467509at2"/>
<proteinExistence type="predicted"/>
<keyword evidence="4" id="KW-1185">Reference proteome</keyword>
<evidence type="ECO:0000256" key="1">
    <source>
        <dbReference type="SAM" id="MobiDB-lite"/>
    </source>
</evidence>
<evidence type="ECO:0000313" key="4">
    <source>
        <dbReference type="Proteomes" id="UP000243002"/>
    </source>
</evidence>
<dbReference type="Proteomes" id="UP000243002">
    <property type="component" value="Unassembled WGS sequence"/>
</dbReference>
<reference evidence="3 4" key="1">
    <citation type="journal article" date="2018" name="Environ. Microbiol.">
        <title>Ecological and genomic features of two widespread freshwater picocyanobacteria.</title>
        <authorList>
            <person name="Cabello-Yeves P.J."/>
            <person name="Picazo A."/>
            <person name="Camacho A."/>
            <person name="Callieri C."/>
            <person name="Rosselli R."/>
            <person name="Roda-Garcia J.J."/>
            <person name="Coutinho F.H."/>
            <person name="Rodriguez-Valera F."/>
        </authorList>
    </citation>
    <scope>NUCLEOTIDE SEQUENCE [LARGE SCALE GENOMIC DNA]</scope>
    <source>
        <strain evidence="3 4">Tous</strain>
    </source>
</reference>
<protein>
    <submittedName>
        <fullName evidence="3">DUF3464 domain-containing protein</fullName>
    </submittedName>
</protein>
<sequence length="134" mass="14095">MAGKGMHGRAQSGKGNPKPPRRSGPSQQVIPDAVANRMARRIAIGTGIPTVMGMGVFVGSYLLVSRQIFDVPPSATLAASGGCFFLGLLGLSFGVLSASWEEKPGSLFGTEQIGLNISRLRSSLKAMRQDPPNR</sequence>
<dbReference type="AlphaFoldDB" id="A0A2P7N0A2"/>
<organism evidence="3 4">
    <name type="scientific">Cyanobium usitatum str. Tous</name>
    <dbReference type="NCBI Taxonomy" id="2116684"/>
    <lineage>
        <taxon>Bacteria</taxon>
        <taxon>Bacillati</taxon>
        <taxon>Cyanobacteriota</taxon>
        <taxon>Cyanophyceae</taxon>
        <taxon>Synechococcales</taxon>
        <taxon>Prochlorococcaceae</taxon>
        <taxon>Cyanobium</taxon>
    </lineage>
</organism>
<evidence type="ECO:0000313" key="3">
    <source>
        <dbReference type="EMBL" id="PSJ06893.1"/>
    </source>
</evidence>
<dbReference type="PANTHER" id="PTHR34575:SF1">
    <property type="entry name" value="PROTEIN PAM68, CHLOROPLASTIC"/>
    <property type="match status" value="1"/>
</dbReference>
<keyword evidence="2" id="KW-1133">Transmembrane helix</keyword>
<gene>
    <name evidence="3" type="ORF">C7K55_02730</name>
</gene>
<keyword evidence="2" id="KW-0472">Membrane</keyword>
<accession>A0A2P7N0A2</accession>
<dbReference type="PANTHER" id="PTHR34575">
    <property type="entry name" value="PROTEIN PAM68, CHLOROPLASTIC"/>
    <property type="match status" value="1"/>
</dbReference>
<dbReference type="Pfam" id="PF11947">
    <property type="entry name" value="DUF3464"/>
    <property type="match status" value="1"/>
</dbReference>
<name>A0A2P7N0A2_9CYAN</name>
<feature type="transmembrane region" description="Helical" evidence="2">
    <location>
        <begin position="75"/>
        <end position="96"/>
    </location>
</feature>
<dbReference type="EMBL" id="PXXO01000002">
    <property type="protein sequence ID" value="PSJ06893.1"/>
    <property type="molecule type" value="Genomic_DNA"/>
</dbReference>
<dbReference type="RefSeq" id="WP_106501865.1">
    <property type="nucleotide sequence ID" value="NZ_PXXO01000002.1"/>
</dbReference>
<feature type="region of interest" description="Disordered" evidence="1">
    <location>
        <begin position="1"/>
        <end position="28"/>
    </location>
</feature>